<feature type="transmembrane region" description="Helical" evidence="9">
    <location>
        <begin position="6"/>
        <end position="25"/>
    </location>
</feature>
<dbReference type="EC" id="2.7.13.3" evidence="2"/>
<evidence type="ECO:0000256" key="9">
    <source>
        <dbReference type="SAM" id="Phobius"/>
    </source>
</evidence>
<dbReference type="Pfam" id="PF02518">
    <property type="entry name" value="HATPase_c"/>
    <property type="match status" value="1"/>
</dbReference>
<dbReference type="InterPro" id="IPR003594">
    <property type="entry name" value="HATPase_dom"/>
</dbReference>
<evidence type="ECO:0000256" key="8">
    <source>
        <dbReference type="SAM" id="Coils"/>
    </source>
</evidence>
<dbReference type="PANTHER" id="PTHR43065:SF46">
    <property type="entry name" value="C4-DICARBOXYLATE TRANSPORT SENSOR PROTEIN DCTB"/>
    <property type="match status" value="1"/>
</dbReference>
<proteinExistence type="predicted"/>
<dbReference type="InterPro" id="IPR036890">
    <property type="entry name" value="HATPase_C_sf"/>
</dbReference>
<evidence type="ECO:0000256" key="7">
    <source>
        <dbReference type="ARBA" id="ARBA00023012"/>
    </source>
</evidence>
<keyword evidence="8" id="KW-0175">Coiled coil</keyword>
<keyword evidence="3" id="KW-0808">Transferase</keyword>
<dbReference type="PROSITE" id="PS50109">
    <property type="entry name" value="HIS_KIN"/>
    <property type="match status" value="1"/>
</dbReference>
<accession>A0A2A5JPD2</accession>
<sequence>MWSNPLARMIVFQLGAILFATLGVLGFLHSYAYLFSAIAVGIAAGFTVLSISTLKNQKQQFEEVFTALKYQDGSFRINNKHPISKQALTACNELMQKAQEDKAKQNEQITTYETMLQHIEAGLVLIKNNHTILLCNNSAKQLLDIRNAETGNSLLTAHPELEQAKVGSHIANDLLFKYFTFSNHNNQYEFWLFTAISEQLESTQIESWQKLIRVLIHEIGNSVAPIYSLSNTLVNMTNNHLAAAVTDKDLVEDYLQSLQAIGIRSQSLLGFIDNYRKLTHIPELDLKPITVQTLFDDIAPLVQNDFNEAKIFLSFEVSPSTLRINVDKKMIEQVLLNLLSNARDALNTTADKQDKRVQVTAGINRYGKCEIKVTDNGEGIEPSAVDKIFVPFFTTKPCGSGIGLALSQQIVHRHKGRINVISDTETGTCFSVLL</sequence>
<evidence type="ECO:0000256" key="4">
    <source>
        <dbReference type="ARBA" id="ARBA00022741"/>
    </source>
</evidence>
<evidence type="ECO:0000256" key="1">
    <source>
        <dbReference type="ARBA" id="ARBA00000085"/>
    </source>
</evidence>
<evidence type="ECO:0000256" key="3">
    <source>
        <dbReference type="ARBA" id="ARBA00022679"/>
    </source>
</evidence>
<evidence type="ECO:0000259" key="10">
    <source>
        <dbReference type="PROSITE" id="PS50109"/>
    </source>
</evidence>
<feature type="coiled-coil region" evidence="8">
    <location>
        <begin position="88"/>
        <end position="115"/>
    </location>
</feature>
<dbReference type="InterPro" id="IPR004358">
    <property type="entry name" value="Sig_transdc_His_kin-like_C"/>
</dbReference>
<keyword evidence="12" id="KW-1185">Reference proteome</keyword>
<dbReference type="GO" id="GO:0000160">
    <property type="term" value="P:phosphorelay signal transduction system"/>
    <property type="evidence" value="ECO:0007669"/>
    <property type="project" value="UniProtKB-KW"/>
</dbReference>
<gene>
    <name evidence="11" type="ORF">CEX98_14120</name>
</gene>
<protein>
    <recommendedName>
        <fullName evidence="2">histidine kinase</fullName>
        <ecNumber evidence="2">2.7.13.3</ecNumber>
    </recommendedName>
</protein>
<dbReference type="PANTHER" id="PTHR43065">
    <property type="entry name" value="SENSOR HISTIDINE KINASE"/>
    <property type="match status" value="1"/>
</dbReference>
<keyword evidence="9" id="KW-0812">Transmembrane</keyword>
<dbReference type="OrthoDB" id="1931120at2"/>
<evidence type="ECO:0000256" key="5">
    <source>
        <dbReference type="ARBA" id="ARBA00022777"/>
    </source>
</evidence>
<evidence type="ECO:0000256" key="6">
    <source>
        <dbReference type="ARBA" id="ARBA00022840"/>
    </source>
</evidence>
<dbReference type="InterPro" id="IPR005467">
    <property type="entry name" value="His_kinase_dom"/>
</dbReference>
<dbReference type="Gene3D" id="3.30.450.20">
    <property type="entry name" value="PAS domain"/>
    <property type="match status" value="1"/>
</dbReference>
<keyword evidence="5" id="KW-0418">Kinase</keyword>
<dbReference type="GO" id="GO:0004673">
    <property type="term" value="F:protein histidine kinase activity"/>
    <property type="evidence" value="ECO:0007669"/>
    <property type="project" value="UniProtKB-EC"/>
</dbReference>
<dbReference type="SMART" id="SM00387">
    <property type="entry name" value="HATPase_c"/>
    <property type="match status" value="1"/>
</dbReference>
<keyword evidence="4" id="KW-0547">Nucleotide-binding</keyword>
<dbReference type="AlphaFoldDB" id="A0A2A5JPD2"/>
<organism evidence="11 12">
    <name type="scientific">Pseudoalteromonas piscicida</name>
    <dbReference type="NCBI Taxonomy" id="43662"/>
    <lineage>
        <taxon>Bacteria</taxon>
        <taxon>Pseudomonadati</taxon>
        <taxon>Pseudomonadota</taxon>
        <taxon>Gammaproteobacteria</taxon>
        <taxon>Alteromonadales</taxon>
        <taxon>Pseudoalteromonadaceae</taxon>
        <taxon>Pseudoalteromonas</taxon>
    </lineage>
</organism>
<name>A0A2A5JPD2_PSEO7</name>
<dbReference type="Gene3D" id="3.30.565.10">
    <property type="entry name" value="Histidine kinase-like ATPase, C-terminal domain"/>
    <property type="match status" value="1"/>
</dbReference>
<feature type="transmembrane region" description="Helical" evidence="9">
    <location>
        <begin position="32"/>
        <end position="51"/>
    </location>
</feature>
<evidence type="ECO:0000313" key="12">
    <source>
        <dbReference type="Proteomes" id="UP000228621"/>
    </source>
</evidence>
<dbReference type="Proteomes" id="UP000228621">
    <property type="component" value="Unassembled WGS sequence"/>
</dbReference>
<dbReference type="GO" id="GO:0005524">
    <property type="term" value="F:ATP binding"/>
    <property type="evidence" value="ECO:0007669"/>
    <property type="project" value="UniProtKB-KW"/>
</dbReference>
<comment type="caution">
    <text evidence="11">The sequence shown here is derived from an EMBL/GenBank/DDBJ whole genome shotgun (WGS) entry which is preliminary data.</text>
</comment>
<feature type="domain" description="Histidine kinase" evidence="10">
    <location>
        <begin position="214"/>
        <end position="434"/>
    </location>
</feature>
<keyword evidence="7" id="KW-0902">Two-component regulatory system</keyword>
<dbReference type="PRINTS" id="PR00344">
    <property type="entry name" value="BCTRLSENSOR"/>
</dbReference>
<comment type="catalytic activity">
    <reaction evidence="1">
        <text>ATP + protein L-histidine = ADP + protein N-phospho-L-histidine.</text>
        <dbReference type="EC" id="2.7.13.3"/>
    </reaction>
</comment>
<reference evidence="12" key="1">
    <citation type="journal article" date="2019" name="Genome Announc.">
        <title>Draft Genome Sequence of Pseudoalteromonas piscicida Strain 36Y ROTHPW, an Hypersaline Seawater Isolate from the South Coast of Sonora, Mexico.</title>
        <authorList>
            <person name="Sanchez-Diaz R."/>
            <person name="Molina-Garza Z.J."/>
            <person name="Cruz-Suarez L.E."/>
            <person name="Selvin J."/>
            <person name="Kiran G.S."/>
            <person name="Ibarra-Gamez J.C."/>
            <person name="Gomez-Gil B."/>
            <person name="Galaviz-Silva L."/>
        </authorList>
    </citation>
    <scope>NUCLEOTIDE SEQUENCE [LARGE SCALE GENOMIC DNA]</scope>
    <source>
        <strain evidence="12">36Y_RITHPW</strain>
    </source>
</reference>
<keyword evidence="9" id="KW-0472">Membrane</keyword>
<evidence type="ECO:0000256" key="2">
    <source>
        <dbReference type="ARBA" id="ARBA00012438"/>
    </source>
</evidence>
<evidence type="ECO:0000313" key="11">
    <source>
        <dbReference type="EMBL" id="PCK31189.1"/>
    </source>
</evidence>
<dbReference type="SUPFAM" id="SSF55874">
    <property type="entry name" value="ATPase domain of HSP90 chaperone/DNA topoisomerase II/histidine kinase"/>
    <property type="match status" value="1"/>
</dbReference>
<keyword evidence="6 11" id="KW-0067">ATP-binding</keyword>
<dbReference type="EMBL" id="NKHF01000062">
    <property type="protein sequence ID" value="PCK31189.1"/>
    <property type="molecule type" value="Genomic_DNA"/>
</dbReference>
<keyword evidence="9" id="KW-1133">Transmembrane helix</keyword>